<sequence>MSDPVDLYGTAQPLETARSVERGPVAFAFRNGAISHLTVGGRELLRQVAFLARDRDWGTLFPEVGPVHESREGDALVLNCALAFRNPPGRLDVDLTIRVRPDGLDFEAVGKASGRFETNRTGFTVLHPITGQAGVPVTVTHTDGQVEEGHFPERIAPWQPFMDMAGITHRVGDKECRGRFEGDAFEMEDQRQWGDASFKTYNRPIALPWPYDIADGEELRQAVRLTWSDVPAAAPKPAAPPAGGTAFPQTAILVTADHARRAVSSPGDLDAVRPQRLLCHVDASLGDVAGQFAAHAALQAAAPSHGFDLEMIGDFAGGAEIDPDPILAGYADAMRAAGFAPDSVMVCPSVDRQSTPPGSAWPPCPPLDAIHAAARRRFDVPLMGGGMASFFPELNRKRPPVEMLDFVTHSLCPIVHDAGDRAVMETLEAVAHITASARAIIGDRDYRIGPSTIAMRQNPYGARTIPNPDRRRVAMADDDPRHAGRFAAAYAVGLASAFAAAGISVWTPAELYGPRGLFAPDGSRLPLTDAIGALAACAGMAVVSSEVDTHRARLVLSGAVFDANLTSEAFEDLPPFGWKVRDDVGATLRQGGATRSKR</sequence>
<evidence type="ECO:0000313" key="3">
    <source>
        <dbReference type="EMBL" id="EAS51814.1"/>
    </source>
</evidence>
<dbReference type="RefSeq" id="WP_009210452.1">
    <property type="nucleotide sequence ID" value="NZ_BBWP01000002.1"/>
</dbReference>
<dbReference type="InterPro" id="IPR058787">
    <property type="entry name" value="ApnL_M"/>
</dbReference>
<dbReference type="Proteomes" id="UP000000321">
    <property type="component" value="Unassembled WGS sequence"/>
</dbReference>
<dbReference type="InterPro" id="IPR058788">
    <property type="entry name" value="ApnL_N"/>
</dbReference>
<organism evidence="3 4">
    <name type="scientific">Aurantimonas manganoxydans (strain ATCC BAA-1229 / DSM 21871 / SI85-9A1)</name>
    <dbReference type="NCBI Taxonomy" id="287752"/>
    <lineage>
        <taxon>Bacteria</taxon>
        <taxon>Pseudomonadati</taxon>
        <taxon>Pseudomonadota</taxon>
        <taxon>Alphaproteobacteria</taxon>
        <taxon>Hyphomicrobiales</taxon>
        <taxon>Aurantimonadaceae</taxon>
        <taxon>Aurantimonas</taxon>
    </lineage>
</organism>
<dbReference type="Pfam" id="PF25837">
    <property type="entry name" value="Apionate_lact_N"/>
    <property type="match status" value="1"/>
</dbReference>
<feature type="domain" description="D-apionate lactonase N-terminal" evidence="1">
    <location>
        <begin position="6"/>
        <end position="229"/>
    </location>
</feature>
<keyword evidence="4" id="KW-1185">Reference proteome</keyword>
<protein>
    <submittedName>
        <fullName evidence="3">Uncharacterized protein</fullName>
    </submittedName>
</protein>
<dbReference type="OrthoDB" id="931854at2"/>
<comment type="caution">
    <text evidence="3">The sequence shown here is derived from an EMBL/GenBank/DDBJ whole genome shotgun (WGS) entry which is preliminary data.</text>
</comment>
<proteinExistence type="predicted"/>
<dbReference type="EMBL" id="AAPJ01000001">
    <property type="protein sequence ID" value="EAS51814.1"/>
    <property type="molecule type" value="Genomic_DNA"/>
</dbReference>
<name>Q1YLB7_AURMS</name>
<accession>Q1YLB7</accession>
<reference evidence="3 4" key="1">
    <citation type="journal article" date="2008" name="Appl. Environ. Microbiol.">
        <title>Genomic insights into Mn(II) oxidation by the marine alphaproteobacterium Aurantimonas sp. strain SI85-9A1.</title>
        <authorList>
            <person name="Dick G.J."/>
            <person name="Podell S."/>
            <person name="Johnson H.A."/>
            <person name="Rivera-Espinoza Y."/>
            <person name="Bernier-Latmani R."/>
            <person name="McCarthy J.K."/>
            <person name="Torpey J.W."/>
            <person name="Clement B.G."/>
            <person name="Gaasterland T."/>
            <person name="Tebo B.M."/>
        </authorList>
    </citation>
    <scope>NUCLEOTIDE SEQUENCE [LARGE SCALE GENOMIC DNA]</scope>
    <source>
        <strain evidence="3 4">SI85-9A1</strain>
    </source>
</reference>
<evidence type="ECO:0000259" key="1">
    <source>
        <dbReference type="Pfam" id="PF25837"/>
    </source>
</evidence>
<evidence type="ECO:0000259" key="2">
    <source>
        <dbReference type="Pfam" id="PF25838"/>
    </source>
</evidence>
<evidence type="ECO:0000313" key="4">
    <source>
        <dbReference type="Proteomes" id="UP000000321"/>
    </source>
</evidence>
<dbReference type="AlphaFoldDB" id="Q1YLB7"/>
<dbReference type="HOGENOM" id="CLU_030797_0_0_5"/>
<feature type="domain" description="D-apionate lactonase TIM barrel" evidence="2">
    <location>
        <begin position="251"/>
        <end position="539"/>
    </location>
</feature>
<dbReference type="BioCyc" id="AURANTIMONAS:SI859A1_02630-MONOMER"/>
<gene>
    <name evidence="3" type="ORF">SI859A1_02630</name>
</gene>
<dbReference type="Pfam" id="PF25838">
    <property type="entry name" value="Apionate_lact_M"/>
    <property type="match status" value="1"/>
</dbReference>